<keyword evidence="5 8" id="KW-1133">Transmembrane helix</keyword>
<dbReference type="eggNOG" id="COG3104">
    <property type="taxonomic scope" value="Bacteria"/>
</dbReference>
<dbReference type="PROSITE" id="PS50850">
    <property type="entry name" value="MFS"/>
    <property type="match status" value="1"/>
</dbReference>
<dbReference type="SUPFAM" id="SSF103473">
    <property type="entry name" value="MFS general substrate transporter"/>
    <property type="match status" value="1"/>
</dbReference>
<name>A3ZY36_9BACT</name>
<evidence type="ECO:0000256" key="7">
    <source>
        <dbReference type="SAM" id="MobiDB-lite"/>
    </source>
</evidence>
<keyword evidence="3 8" id="KW-0812">Transmembrane</keyword>
<proteinExistence type="inferred from homology"/>
<feature type="transmembrane region" description="Helical" evidence="8">
    <location>
        <begin position="141"/>
        <end position="160"/>
    </location>
</feature>
<evidence type="ECO:0000256" key="1">
    <source>
        <dbReference type="ARBA" id="ARBA00004141"/>
    </source>
</evidence>
<dbReference type="GO" id="GO:0015833">
    <property type="term" value="P:peptide transport"/>
    <property type="evidence" value="ECO:0007669"/>
    <property type="project" value="UniProtKB-KW"/>
</dbReference>
<dbReference type="STRING" id="314230.DSM3645_26484"/>
<reference evidence="10 11" key="1">
    <citation type="submission" date="2006-02" db="EMBL/GenBank/DDBJ databases">
        <authorList>
            <person name="Amann R."/>
            <person name="Ferriera S."/>
            <person name="Johnson J."/>
            <person name="Kravitz S."/>
            <person name="Halpern A."/>
            <person name="Remington K."/>
            <person name="Beeson K."/>
            <person name="Tran B."/>
            <person name="Rogers Y.-H."/>
            <person name="Friedman R."/>
            <person name="Venter J.C."/>
        </authorList>
    </citation>
    <scope>NUCLEOTIDE SEQUENCE [LARGE SCALE GENOMIC DNA]</scope>
    <source>
        <strain evidence="10 11">DSM 3645</strain>
    </source>
</reference>
<evidence type="ECO:0000256" key="5">
    <source>
        <dbReference type="ARBA" id="ARBA00022989"/>
    </source>
</evidence>
<keyword evidence="4" id="KW-0653">Protein transport</keyword>
<dbReference type="RefSeq" id="WP_002653191.1">
    <property type="nucleotide sequence ID" value="NZ_CH672376.1"/>
</dbReference>
<feature type="transmembrane region" description="Helical" evidence="8">
    <location>
        <begin position="47"/>
        <end position="66"/>
    </location>
</feature>
<evidence type="ECO:0000259" key="9">
    <source>
        <dbReference type="PROSITE" id="PS50850"/>
    </source>
</evidence>
<feature type="transmembrane region" description="Helical" evidence="8">
    <location>
        <begin position="72"/>
        <end position="92"/>
    </location>
</feature>
<dbReference type="OrthoDB" id="9772725at2"/>
<organism evidence="10 11">
    <name type="scientific">Blastopirellula marina DSM 3645</name>
    <dbReference type="NCBI Taxonomy" id="314230"/>
    <lineage>
        <taxon>Bacteria</taxon>
        <taxon>Pseudomonadati</taxon>
        <taxon>Planctomycetota</taxon>
        <taxon>Planctomycetia</taxon>
        <taxon>Pirellulales</taxon>
        <taxon>Pirellulaceae</taxon>
        <taxon>Blastopirellula</taxon>
    </lineage>
</organism>
<dbReference type="AlphaFoldDB" id="A3ZY36"/>
<comment type="caution">
    <text evidence="10">The sequence shown here is derived from an EMBL/GenBank/DDBJ whole genome shotgun (WGS) entry which is preliminary data.</text>
</comment>
<sequence length="536" mass="58135">MNPTNVEKEAPLIHDSPRSLDPPPSRELWGHPIGLYVLFMTEMWERFSFYGMRALLVFYLTKHFLFSDEVALGLYGSYVALGYATPVIGGMLADRYLGQRLSVIFGAILMCLGHFGMAFEGAAAHTVISPDGVASVVRDEAALQVFYLSLALLIVGIGFLKPNIATIVSQLYPADDPRRSSAYTLFQMGIMLGAALSAGVCGYLGETFGWAYGFGTAGVGMLIGLMVFLGGQRFLKGVAEPPPHADLKKRVLGPLNTLHVIGICSLAAIGLFWLFVQKTMIVGYLLGGFSLIVVTYVLVVSFFYCNRIERDRMLVLLAFQLALTFFATLFEQAGGSLNLFADRNVDRHFWGGEIQASQLQSIVPATIVLLAPLFAWLWPALSRINRNPPTPSKYAFTMVFMAAGFGVLAWATGAFSDHGSINMVWLVAAYICFGVADLIIVSVSYSTITSLSLPKIVGMMMGTSMLAISGANYLAAMFASWMALPQKGSNLAAIPIEETLVAYGTLFTWLASAAAICAVFLFLVTPLLSRKMHGAQ</sequence>
<feature type="transmembrane region" description="Helical" evidence="8">
    <location>
        <begin position="361"/>
        <end position="381"/>
    </location>
</feature>
<evidence type="ECO:0000256" key="4">
    <source>
        <dbReference type="ARBA" id="ARBA00022856"/>
    </source>
</evidence>
<accession>A3ZY36</accession>
<dbReference type="GO" id="GO:0016020">
    <property type="term" value="C:membrane"/>
    <property type="evidence" value="ECO:0007669"/>
    <property type="project" value="UniProtKB-SubCell"/>
</dbReference>
<feature type="transmembrane region" description="Helical" evidence="8">
    <location>
        <begin position="251"/>
        <end position="275"/>
    </location>
</feature>
<dbReference type="InterPro" id="IPR020846">
    <property type="entry name" value="MFS_dom"/>
</dbReference>
<dbReference type="Pfam" id="PF00854">
    <property type="entry name" value="PTR2"/>
    <property type="match status" value="1"/>
</dbReference>
<feature type="transmembrane region" description="Helical" evidence="8">
    <location>
        <begin position="501"/>
        <end position="524"/>
    </location>
</feature>
<gene>
    <name evidence="10" type="ORF">DSM3645_26484</name>
</gene>
<feature type="transmembrane region" description="Helical" evidence="8">
    <location>
        <begin position="104"/>
        <end position="129"/>
    </location>
</feature>
<dbReference type="InterPro" id="IPR036259">
    <property type="entry name" value="MFS_trans_sf"/>
</dbReference>
<feature type="transmembrane region" description="Helical" evidence="8">
    <location>
        <begin position="316"/>
        <end position="341"/>
    </location>
</feature>
<dbReference type="NCBIfam" id="TIGR00924">
    <property type="entry name" value="yjdL_sub1_fam"/>
    <property type="match status" value="1"/>
</dbReference>
<feature type="domain" description="Major facilitator superfamily (MFS) profile" evidence="9">
    <location>
        <begin position="34"/>
        <end position="529"/>
    </location>
</feature>
<feature type="transmembrane region" description="Helical" evidence="8">
    <location>
        <begin position="181"/>
        <end position="205"/>
    </location>
</feature>
<dbReference type="EMBL" id="AANZ01000020">
    <property type="protein sequence ID" value="EAQ78498.1"/>
    <property type="molecule type" value="Genomic_DNA"/>
</dbReference>
<dbReference type="InterPro" id="IPR000109">
    <property type="entry name" value="POT_fam"/>
</dbReference>
<feature type="transmembrane region" description="Helical" evidence="8">
    <location>
        <begin position="281"/>
        <end position="304"/>
    </location>
</feature>
<keyword evidence="4" id="KW-0813">Transport</keyword>
<feature type="transmembrane region" description="Helical" evidence="8">
    <location>
        <begin position="211"/>
        <end position="230"/>
    </location>
</feature>
<comment type="subcellular location">
    <subcellularLocation>
        <location evidence="1">Membrane</location>
        <topology evidence="1">Multi-pass membrane protein</topology>
    </subcellularLocation>
</comment>
<evidence type="ECO:0000313" key="10">
    <source>
        <dbReference type="EMBL" id="EAQ78498.1"/>
    </source>
</evidence>
<protein>
    <submittedName>
        <fullName evidence="10">Proton/peptide symporter family protein</fullName>
    </submittedName>
</protein>
<feature type="region of interest" description="Disordered" evidence="7">
    <location>
        <begin position="1"/>
        <end position="23"/>
    </location>
</feature>
<dbReference type="Proteomes" id="UP000004358">
    <property type="component" value="Unassembled WGS sequence"/>
</dbReference>
<evidence type="ECO:0000256" key="3">
    <source>
        <dbReference type="ARBA" id="ARBA00022692"/>
    </source>
</evidence>
<evidence type="ECO:0000256" key="6">
    <source>
        <dbReference type="ARBA" id="ARBA00023136"/>
    </source>
</evidence>
<comment type="similarity">
    <text evidence="2">Belongs to the major facilitator superfamily. Proton-dependent oligopeptide transporter (POT/PTR) (TC 2.A.17) family.</text>
</comment>
<feature type="transmembrane region" description="Helical" evidence="8">
    <location>
        <begin position="423"/>
        <end position="445"/>
    </location>
</feature>
<dbReference type="CDD" id="cd17346">
    <property type="entry name" value="MFS_DtpA_like"/>
    <property type="match status" value="1"/>
</dbReference>
<dbReference type="Gene3D" id="1.20.1250.20">
    <property type="entry name" value="MFS general substrate transporter like domains"/>
    <property type="match status" value="1"/>
</dbReference>
<evidence type="ECO:0000313" key="11">
    <source>
        <dbReference type="Proteomes" id="UP000004358"/>
    </source>
</evidence>
<evidence type="ECO:0000256" key="8">
    <source>
        <dbReference type="SAM" id="Phobius"/>
    </source>
</evidence>
<dbReference type="HOGENOM" id="CLU_004790_0_2_0"/>
<feature type="transmembrane region" description="Helical" evidence="8">
    <location>
        <begin position="393"/>
        <end position="411"/>
    </location>
</feature>
<evidence type="ECO:0000256" key="2">
    <source>
        <dbReference type="ARBA" id="ARBA00005982"/>
    </source>
</evidence>
<dbReference type="PANTHER" id="PTHR11654">
    <property type="entry name" value="OLIGOPEPTIDE TRANSPORTER-RELATED"/>
    <property type="match status" value="1"/>
</dbReference>
<feature type="transmembrane region" description="Helical" evidence="8">
    <location>
        <begin position="457"/>
        <end position="481"/>
    </location>
</feature>
<dbReference type="GO" id="GO:1904680">
    <property type="term" value="F:peptide transmembrane transporter activity"/>
    <property type="evidence" value="ECO:0007669"/>
    <property type="project" value="InterPro"/>
</dbReference>
<dbReference type="InterPro" id="IPR005279">
    <property type="entry name" value="Dipep/tripep_permease"/>
</dbReference>
<feature type="compositionally biased region" description="Basic and acidic residues" evidence="7">
    <location>
        <begin position="1"/>
        <end position="18"/>
    </location>
</feature>
<keyword evidence="6 8" id="KW-0472">Membrane</keyword>
<keyword evidence="4" id="KW-0571">Peptide transport</keyword>